<evidence type="ECO:0000313" key="6">
    <source>
        <dbReference type="EMBL" id="KOX94741.1"/>
    </source>
</evidence>
<gene>
    <name evidence="3" type="primary">rpl18a</name>
    <name evidence="3" type="synonym">rpl20e</name>
    <name evidence="3" type="synonym">rplX</name>
    <name evidence="6" type="ORF">AMS69_02455</name>
    <name evidence="7" type="ORF">GOC83_16295</name>
</gene>
<feature type="compositionally biased region" description="Basic and acidic residues" evidence="4">
    <location>
        <begin position="15"/>
        <end position="24"/>
    </location>
</feature>
<dbReference type="Pfam" id="PF01775">
    <property type="entry name" value="Ribosomal_L18A"/>
    <property type="match status" value="1"/>
</dbReference>
<protein>
    <recommendedName>
        <fullName evidence="3">Large ribosomal subunit protein eL20</fullName>
    </recommendedName>
</protein>
<dbReference type="InterPro" id="IPR023573">
    <property type="entry name" value="Ribosomal_eL20_dom"/>
</dbReference>
<dbReference type="AlphaFoldDB" id="A0A0M9APC3"/>
<sequence length="57" mass="6460">MSTYTVRGSFPARDGPQEFEKEVEAPNENVAEERVYSDFGSQHNLKRTQITIEEVAA</sequence>
<dbReference type="Proteomes" id="UP000610611">
    <property type="component" value="Unassembled WGS sequence"/>
</dbReference>
<dbReference type="GeneID" id="35218995"/>
<organism evidence="6 8">
    <name type="scientific">Haloarcula rubripromontorii</name>
    <dbReference type="NCBI Taxonomy" id="1705562"/>
    <lineage>
        <taxon>Archaea</taxon>
        <taxon>Methanobacteriati</taxon>
        <taxon>Methanobacteriota</taxon>
        <taxon>Stenosarchaea group</taxon>
        <taxon>Halobacteria</taxon>
        <taxon>Halobacteriales</taxon>
        <taxon>Haloarculaceae</taxon>
        <taxon>Haloarcula</taxon>
    </lineage>
</organism>
<dbReference type="Gene3D" id="3.10.20.10">
    <property type="match status" value="1"/>
</dbReference>
<comment type="subunit">
    <text evidence="3">Part of the 50S ribosomal subunit. Binds 23S rRNA.</text>
</comment>
<dbReference type="SUPFAM" id="SSF160374">
    <property type="entry name" value="RplX-like"/>
    <property type="match status" value="1"/>
</dbReference>
<evidence type="ECO:0000313" key="7">
    <source>
        <dbReference type="EMBL" id="NLV07696.1"/>
    </source>
</evidence>
<dbReference type="InterPro" id="IPR028877">
    <property type="entry name" value="Ribosomal_eL20"/>
</dbReference>
<comment type="similarity">
    <text evidence="3">Belongs to the eukaryotic ribosomal protein eL20 family.</text>
</comment>
<dbReference type="RefSeq" id="WP_004518350.1">
    <property type="nucleotide sequence ID" value="NZ_JAWJXX010000019.1"/>
</dbReference>
<comment type="caution">
    <text evidence="6">The sequence shown here is derived from an EMBL/GenBank/DDBJ whole genome shotgun (WGS) entry which is preliminary data.</text>
</comment>
<evidence type="ECO:0000313" key="8">
    <source>
        <dbReference type="Proteomes" id="UP000037729"/>
    </source>
</evidence>
<evidence type="ECO:0000256" key="3">
    <source>
        <dbReference type="HAMAP-Rule" id="MF_00273"/>
    </source>
</evidence>
<feature type="region of interest" description="Disordered" evidence="4">
    <location>
        <begin position="1"/>
        <end position="25"/>
    </location>
</feature>
<name>A0A0M9APC3_9EURY</name>
<dbReference type="STRING" id="1705562.AMS69_02455"/>
<feature type="domain" description="Large ribosomal subunit protein eL20" evidence="5">
    <location>
        <begin position="1"/>
        <end position="56"/>
    </location>
</feature>
<reference evidence="7" key="2">
    <citation type="submission" date="2019-12" db="EMBL/GenBank/DDBJ databases">
        <title>The whole-genome sequencing of Haloarcula japonica strain pws8.</title>
        <authorList>
            <person name="Verma D.K."/>
            <person name="Gopal K."/>
            <person name="Prasad E.S."/>
        </authorList>
    </citation>
    <scope>NUCLEOTIDE SEQUENCE</scope>
    <source>
        <strain evidence="7">Pws8</strain>
    </source>
</reference>
<dbReference type="GO" id="GO:0006412">
    <property type="term" value="P:translation"/>
    <property type="evidence" value="ECO:0007669"/>
    <property type="project" value="UniProtKB-UniRule"/>
</dbReference>
<dbReference type="EMBL" id="WOWB01000001">
    <property type="protein sequence ID" value="NLV07696.1"/>
    <property type="molecule type" value="Genomic_DNA"/>
</dbReference>
<keyword evidence="3" id="KW-0699">rRNA-binding</keyword>
<dbReference type="EMBL" id="LIUF01000001">
    <property type="protein sequence ID" value="KOX94741.1"/>
    <property type="molecule type" value="Genomic_DNA"/>
</dbReference>
<keyword evidence="3" id="KW-0694">RNA-binding</keyword>
<dbReference type="NCBIfam" id="NF001981">
    <property type="entry name" value="PRK00773.1-1"/>
    <property type="match status" value="1"/>
</dbReference>
<dbReference type="HAMAP" id="MF_00273">
    <property type="entry name" value="Ribosomal_eL20"/>
    <property type="match status" value="1"/>
</dbReference>
<accession>A0A0M9APC3</accession>
<dbReference type="Proteomes" id="UP000037729">
    <property type="component" value="Unassembled WGS sequence"/>
</dbReference>
<dbReference type="GO" id="GO:0070180">
    <property type="term" value="F:large ribosomal subunit rRNA binding"/>
    <property type="evidence" value="ECO:0007669"/>
    <property type="project" value="UniProtKB-UniRule"/>
</dbReference>
<keyword evidence="8" id="KW-1185">Reference proteome</keyword>
<evidence type="ECO:0000256" key="1">
    <source>
        <dbReference type="ARBA" id="ARBA00022980"/>
    </source>
</evidence>
<evidence type="ECO:0000259" key="5">
    <source>
        <dbReference type="Pfam" id="PF01775"/>
    </source>
</evidence>
<keyword evidence="1 3" id="KW-0689">Ribosomal protein</keyword>
<evidence type="ECO:0000256" key="4">
    <source>
        <dbReference type="SAM" id="MobiDB-lite"/>
    </source>
</evidence>
<proteinExistence type="inferred from homology"/>
<dbReference type="GO" id="GO:0003735">
    <property type="term" value="F:structural constituent of ribosome"/>
    <property type="evidence" value="ECO:0007669"/>
    <property type="project" value="InterPro"/>
</dbReference>
<reference evidence="6 8" key="1">
    <citation type="submission" date="2015-08" db="EMBL/GenBank/DDBJ databases">
        <title>Genomes of Isolates from Cabo Rojo, PR.</title>
        <authorList>
            <person name="Sanchez-Nieves R.L."/>
            <person name="Montalvo-Rodriguez R."/>
        </authorList>
    </citation>
    <scope>NUCLEOTIDE SEQUENCE [LARGE SCALE GENOMIC DNA]</scope>
    <source>
        <strain evidence="6 8">SL3</strain>
    </source>
</reference>
<evidence type="ECO:0000256" key="2">
    <source>
        <dbReference type="ARBA" id="ARBA00023274"/>
    </source>
</evidence>
<keyword evidence="2 3" id="KW-0687">Ribonucleoprotein</keyword>
<dbReference type="GO" id="GO:1990904">
    <property type="term" value="C:ribonucleoprotein complex"/>
    <property type="evidence" value="ECO:0007669"/>
    <property type="project" value="UniProtKB-KW"/>
</dbReference>
<dbReference type="PATRIC" id="fig|1705562.3.peg.1437"/>
<dbReference type="GO" id="GO:0005840">
    <property type="term" value="C:ribosome"/>
    <property type="evidence" value="ECO:0007669"/>
    <property type="project" value="UniProtKB-KW"/>
</dbReference>